<feature type="compositionally biased region" description="Low complexity" evidence="1">
    <location>
        <begin position="311"/>
        <end position="375"/>
    </location>
</feature>
<dbReference type="OrthoDB" id="3199820at2759"/>
<feature type="compositionally biased region" description="Low complexity" evidence="1">
    <location>
        <begin position="230"/>
        <end position="241"/>
    </location>
</feature>
<dbReference type="EMBL" id="KN840520">
    <property type="protein sequence ID" value="KIP06326.1"/>
    <property type="molecule type" value="Genomic_DNA"/>
</dbReference>
<feature type="region of interest" description="Disordered" evidence="1">
    <location>
        <begin position="155"/>
        <end position="242"/>
    </location>
</feature>
<sequence length="958" mass="102659">METQKLGLRALYSVNNTPYILSLSMRKFPVTIIRPPIAHNTGSADTLLSPPVYGRAPLGPFLDMICRTSPELVEVQEGKRDFTIYVLDPLEARSAIPSIPGGSNHHSHGVATGLGLMSLALDDPECDVSVTGTLNNDGIQEERLEVILALREYNGPAPRPRKIPEASSSSRVTLDRQRGKPRATAKRTPVHAAQPDVEFHNSRTLARTTSLPPLEFRLSSKSLEKQPAVPSSFPPSSNNDPATILNQSTIQSVLSALSSTNKGPEILAALSAIDSSVQSTGQRVSPNMSLIEALSKLLYPAPSGRPPLSPEKPSASQSSQASTEAPTPSSSQSSSQLSAHSSSHSRSRTSSQSMSYSSRAPTRSTSSATLPSSPRKGQTGSDDEIVCLDKENVNPHAFRRPKSQKAPPSNDTPDASGGARKRTLSDIMDGIDRERERTRRKTFQASGSSRKVTTLSSNSAGFNAQPTQIASEPDGGTTGPSSGQYMPEPGPSSWRRSSMSSPPRPRAAPAPPPQRRKFIIPDWAKTDTATIPRFPEAVDTQQITLPEPPRLQKKKSLKKSLQRLRSENDALSSLADVQRSASPQKLKRHASNIIERPTDIGGVPAPSHPPTAPIKGEEGNAQPVIAFEAELREFHQRPTTPPPRPRLPSTPQRTGSSDEEEPLFTPLFTPIAKRKTPQTGSARKLPSLYTMLSPGATPSRKGRRPSPRRVAPNPNPAPVHLGPLADTPESDDVASPSTSLPVASSDVECDSSRPGTPATPKQEEHWSVGLPPSSPLPSSSPLPPSSPILESESDDIYTDTDTLDSSALTSDTDLPTPLPGLTDSFAGASFAPEDFDKLLSSNAFSPEESTNTFPFDLEGLSSCPTAGYTSLTQSLVPTEGLFPELSDEFNFQGESLDQMDLSNLDFNEFWESVKPLIDQNVAERSDGDVVSSPSADDLTANALKLAEDLQSLYGGCVL</sequence>
<feature type="compositionally biased region" description="Pro residues" evidence="1">
    <location>
        <begin position="502"/>
        <end position="513"/>
    </location>
</feature>
<dbReference type="AlphaFoldDB" id="A0A0C3RX53"/>
<reference evidence="2 3" key="1">
    <citation type="journal article" date="2014" name="PLoS Genet.">
        <title>Analysis of the Phlebiopsis gigantea genome, transcriptome and secretome provides insight into its pioneer colonization strategies of wood.</title>
        <authorList>
            <person name="Hori C."/>
            <person name="Ishida T."/>
            <person name="Igarashi K."/>
            <person name="Samejima M."/>
            <person name="Suzuki H."/>
            <person name="Master E."/>
            <person name="Ferreira P."/>
            <person name="Ruiz-Duenas F.J."/>
            <person name="Held B."/>
            <person name="Canessa P."/>
            <person name="Larrondo L.F."/>
            <person name="Schmoll M."/>
            <person name="Druzhinina I.S."/>
            <person name="Kubicek C.P."/>
            <person name="Gaskell J.A."/>
            <person name="Kersten P."/>
            <person name="St John F."/>
            <person name="Glasner J."/>
            <person name="Sabat G."/>
            <person name="Splinter BonDurant S."/>
            <person name="Syed K."/>
            <person name="Yadav J."/>
            <person name="Mgbeahuruike A.C."/>
            <person name="Kovalchuk A."/>
            <person name="Asiegbu F.O."/>
            <person name="Lackner G."/>
            <person name="Hoffmeister D."/>
            <person name="Rencoret J."/>
            <person name="Gutierrez A."/>
            <person name="Sun H."/>
            <person name="Lindquist E."/>
            <person name="Barry K."/>
            <person name="Riley R."/>
            <person name="Grigoriev I.V."/>
            <person name="Henrissat B."/>
            <person name="Kues U."/>
            <person name="Berka R.M."/>
            <person name="Martinez A.T."/>
            <person name="Covert S.F."/>
            <person name="Blanchette R.A."/>
            <person name="Cullen D."/>
        </authorList>
    </citation>
    <scope>NUCLEOTIDE SEQUENCE [LARGE SCALE GENOMIC DNA]</scope>
    <source>
        <strain evidence="2 3">11061_1 CR5-6</strain>
    </source>
</reference>
<feature type="compositionally biased region" description="Pro residues" evidence="1">
    <location>
        <begin position="639"/>
        <end position="648"/>
    </location>
</feature>
<name>A0A0C3RX53_PHLG1</name>
<feature type="compositionally biased region" description="Acidic residues" evidence="1">
    <location>
        <begin position="791"/>
        <end position="802"/>
    </location>
</feature>
<dbReference type="Proteomes" id="UP000053257">
    <property type="component" value="Unassembled WGS sequence"/>
</dbReference>
<feature type="region of interest" description="Disordered" evidence="1">
    <location>
        <begin position="396"/>
        <end position="521"/>
    </location>
</feature>
<evidence type="ECO:0000256" key="1">
    <source>
        <dbReference type="SAM" id="MobiDB-lite"/>
    </source>
</evidence>
<protein>
    <submittedName>
        <fullName evidence="2">Uncharacterized protein</fullName>
    </submittedName>
</protein>
<organism evidence="2 3">
    <name type="scientific">Phlebiopsis gigantea (strain 11061_1 CR5-6)</name>
    <name type="common">White-rot fungus</name>
    <name type="synonym">Peniophora gigantea</name>
    <dbReference type="NCBI Taxonomy" id="745531"/>
    <lineage>
        <taxon>Eukaryota</taxon>
        <taxon>Fungi</taxon>
        <taxon>Dikarya</taxon>
        <taxon>Basidiomycota</taxon>
        <taxon>Agaricomycotina</taxon>
        <taxon>Agaricomycetes</taxon>
        <taxon>Polyporales</taxon>
        <taxon>Phanerochaetaceae</taxon>
        <taxon>Phlebiopsis</taxon>
    </lineage>
</organism>
<evidence type="ECO:0000313" key="3">
    <source>
        <dbReference type="Proteomes" id="UP000053257"/>
    </source>
</evidence>
<evidence type="ECO:0000313" key="2">
    <source>
        <dbReference type="EMBL" id="KIP06326.1"/>
    </source>
</evidence>
<feature type="compositionally biased region" description="Low complexity" evidence="1">
    <location>
        <begin position="803"/>
        <end position="814"/>
    </location>
</feature>
<feature type="compositionally biased region" description="Polar residues" evidence="1">
    <location>
        <begin position="202"/>
        <end position="211"/>
    </location>
</feature>
<feature type="compositionally biased region" description="Low complexity" evidence="1">
    <location>
        <begin position="491"/>
        <end position="501"/>
    </location>
</feature>
<dbReference type="HOGENOM" id="CLU_285852_0_0_1"/>
<accession>A0A0C3RX53</accession>
<feature type="region of interest" description="Disordered" evidence="1">
    <location>
        <begin position="301"/>
        <end position="384"/>
    </location>
</feature>
<feature type="compositionally biased region" description="Pro residues" evidence="1">
    <location>
        <begin position="772"/>
        <end position="786"/>
    </location>
</feature>
<feature type="compositionally biased region" description="Polar residues" evidence="1">
    <location>
        <begin position="443"/>
        <end position="470"/>
    </location>
</feature>
<gene>
    <name evidence="2" type="ORF">PHLGIDRAFT_463273</name>
</gene>
<keyword evidence="3" id="KW-1185">Reference proteome</keyword>
<feature type="region of interest" description="Disordered" evidence="1">
    <location>
        <begin position="594"/>
        <end position="820"/>
    </location>
</feature>
<proteinExistence type="predicted"/>
<feature type="compositionally biased region" description="Basic residues" evidence="1">
    <location>
        <begin position="179"/>
        <end position="189"/>
    </location>
</feature>